<feature type="transmembrane region" description="Helical" evidence="7">
    <location>
        <begin position="510"/>
        <end position="535"/>
    </location>
</feature>
<evidence type="ECO:0000256" key="3">
    <source>
        <dbReference type="ARBA" id="ARBA00022692"/>
    </source>
</evidence>
<dbReference type="Proteomes" id="UP000780801">
    <property type="component" value="Unassembled WGS sequence"/>
</dbReference>
<evidence type="ECO:0000256" key="5">
    <source>
        <dbReference type="ARBA" id="ARBA00022989"/>
    </source>
</evidence>
<evidence type="ECO:0000256" key="6">
    <source>
        <dbReference type="ARBA" id="ARBA00023136"/>
    </source>
</evidence>
<feature type="transmembrane region" description="Helical" evidence="7">
    <location>
        <begin position="251"/>
        <end position="272"/>
    </location>
</feature>
<comment type="caution">
    <text evidence="8">The sequence shown here is derived from an EMBL/GenBank/DDBJ whole genome shotgun (WGS) entry which is preliminary data.</text>
</comment>
<accession>A0A9P6G267</accession>
<dbReference type="GO" id="GO:0072657">
    <property type="term" value="P:protein localization to membrane"/>
    <property type="evidence" value="ECO:0007669"/>
    <property type="project" value="TreeGrafter"/>
</dbReference>
<reference evidence="8" key="1">
    <citation type="journal article" date="2020" name="Fungal Divers.">
        <title>Resolving the Mortierellaceae phylogeny through synthesis of multi-gene phylogenetics and phylogenomics.</title>
        <authorList>
            <person name="Vandepol N."/>
            <person name="Liber J."/>
            <person name="Desiro A."/>
            <person name="Na H."/>
            <person name="Kennedy M."/>
            <person name="Barry K."/>
            <person name="Grigoriev I.V."/>
            <person name="Miller A.N."/>
            <person name="O'Donnell K."/>
            <person name="Stajich J.E."/>
            <person name="Bonito G."/>
        </authorList>
    </citation>
    <scope>NUCLEOTIDE SEQUENCE</scope>
    <source>
        <strain evidence="8">KOD1015</strain>
    </source>
</reference>
<evidence type="ECO:0000313" key="8">
    <source>
        <dbReference type="EMBL" id="KAF9585898.1"/>
    </source>
</evidence>
<keyword evidence="4 7" id="KW-0732">Signal</keyword>
<gene>
    <name evidence="8" type="ORF">BGW38_000169</name>
</gene>
<keyword evidence="5 7" id="KW-1133">Transmembrane helix</keyword>
<dbReference type="EMBL" id="JAABOA010000104">
    <property type="protein sequence ID" value="KAF9585898.1"/>
    <property type="molecule type" value="Genomic_DNA"/>
</dbReference>
<evidence type="ECO:0000256" key="4">
    <source>
        <dbReference type="ARBA" id="ARBA00022729"/>
    </source>
</evidence>
<keyword evidence="3 7" id="KW-0812">Transmembrane</keyword>
<evidence type="ECO:0000256" key="7">
    <source>
        <dbReference type="RuleBase" id="RU363079"/>
    </source>
</evidence>
<evidence type="ECO:0000256" key="1">
    <source>
        <dbReference type="ARBA" id="ARBA00004141"/>
    </source>
</evidence>
<feature type="transmembrane region" description="Helical" evidence="7">
    <location>
        <begin position="407"/>
        <end position="429"/>
    </location>
</feature>
<evidence type="ECO:0000313" key="9">
    <source>
        <dbReference type="Proteomes" id="UP000780801"/>
    </source>
</evidence>
<dbReference type="Pfam" id="PF02990">
    <property type="entry name" value="EMP70"/>
    <property type="match status" value="1"/>
</dbReference>
<proteinExistence type="inferred from homology"/>
<feature type="signal peptide" evidence="7">
    <location>
        <begin position="1"/>
        <end position="27"/>
    </location>
</feature>
<keyword evidence="9" id="KW-1185">Reference proteome</keyword>
<dbReference type="PANTHER" id="PTHR10766">
    <property type="entry name" value="TRANSMEMBRANE 9 SUPERFAMILY PROTEIN"/>
    <property type="match status" value="1"/>
</dbReference>
<dbReference type="InterPro" id="IPR004240">
    <property type="entry name" value="EMP70"/>
</dbReference>
<feature type="transmembrane region" description="Helical" evidence="7">
    <location>
        <begin position="479"/>
        <end position="498"/>
    </location>
</feature>
<feature type="transmembrane region" description="Helical" evidence="7">
    <location>
        <begin position="316"/>
        <end position="344"/>
    </location>
</feature>
<evidence type="ECO:0000256" key="2">
    <source>
        <dbReference type="ARBA" id="ARBA00005227"/>
    </source>
</evidence>
<keyword evidence="6 7" id="KW-0472">Membrane</keyword>
<protein>
    <recommendedName>
        <fullName evidence="7">Transmembrane 9 superfamily member</fullName>
    </recommendedName>
</protein>
<dbReference type="GO" id="GO:0016020">
    <property type="term" value="C:membrane"/>
    <property type="evidence" value="ECO:0007669"/>
    <property type="project" value="UniProtKB-SubCell"/>
</dbReference>
<feature type="transmembrane region" description="Helical" evidence="7">
    <location>
        <begin position="441"/>
        <end position="467"/>
    </location>
</feature>
<feature type="chain" id="PRO_5040531327" description="Transmembrane 9 superfamily member" evidence="7">
    <location>
        <begin position="28"/>
        <end position="549"/>
    </location>
</feature>
<dbReference type="OrthoDB" id="1666796at2759"/>
<dbReference type="AlphaFoldDB" id="A0A9P6G267"/>
<feature type="transmembrane region" description="Helical" evidence="7">
    <location>
        <begin position="183"/>
        <end position="205"/>
    </location>
</feature>
<name>A0A9P6G267_9FUNG</name>
<comment type="similarity">
    <text evidence="2 7">Belongs to the nonaspanin (TM9SF) (TC 9.A.2) family.</text>
</comment>
<feature type="transmembrane region" description="Helical" evidence="7">
    <location>
        <begin position="350"/>
        <end position="373"/>
    </location>
</feature>
<sequence length="549" mass="62690">MRLSSGWGRRVLSALAVLSATATIINADEHSHKYEDGEEVIVWANSVGPISNRQETYEYFQLPYCKGEGKVEHHHESLGEALLGMELINSGIPIKFGRMVGKKVQDTNAVMLYTHQHFELKYNGNQIISAQVSTKKPVTLEGTAGGMHIDFTFSVSWEATDKEFKTRFERYLDSDFFENKIHWFSIFNSLMMVLFLTGFVSAMWIRYLRRDFARYDKEAGLSDFDHDLGDDYGWKQIHGDVFRPPANPMTFAAFLGTGYQLAWTSFFVILYTIFGQEWTERASIMTATIFIYAFTSLISGYTSASQYAQYGGREWVRAMFLTAVFWPGSVAIVTGLTNSIAIYYNSTRAIPFGTMIALLAIWLFIVLPLTFVGTIMGKNWAGKADFPCRVHPIPRPIPEKIWYAEPIVVIGLGGILPFASIFIEIYFLFTSFWNYKVYYVYGFGLLVFMIVMLVTVSVTVVSTYFVINTEDYRWHWMSLATCGSTAAYVYIYSVYYFMQKTKMYGLFQTSFYFGNTALACMAIFLMLGSVGHFAANKFIVRIYRNVKLD</sequence>
<dbReference type="PANTHER" id="PTHR10766:SF41">
    <property type="entry name" value="TRANSMEMBRANE 9 SUPERFAMILY MEMBER 3"/>
    <property type="match status" value="1"/>
</dbReference>
<organism evidence="8 9">
    <name type="scientific">Lunasporangiospora selenospora</name>
    <dbReference type="NCBI Taxonomy" id="979761"/>
    <lineage>
        <taxon>Eukaryota</taxon>
        <taxon>Fungi</taxon>
        <taxon>Fungi incertae sedis</taxon>
        <taxon>Mucoromycota</taxon>
        <taxon>Mortierellomycotina</taxon>
        <taxon>Mortierellomycetes</taxon>
        <taxon>Mortierellales</taxon>
        <taxon>Mortierellaceae</taxon>
        <taxon>Lunasporangiospora</taxon>
    </lineage>
</organism>
<comment type="subcellular location">
    <subcellularLocation>
        <location evidence="1">Membrane</location>
        <topology evidence="1">Multi-pass membrane protein</topology>
    </subcellularLocation>
</comment>
<feature type="transmembrane region" description="Helical" evidence="7">
    <location>
        <begin position="284"/>
        <end position="304"/>
    </location>
</feature>